<dbReference type="Proteomes" id="UP001611075">
    <property type="component" value="Unassembled WGS sequence"/>
</dbReference>
<reference evidence="3 4" key="1">
    <citation type="submission" date="2024-10" db="EMBL/GenBank/DDBJ databases">
        <title>The Natural Products Discovery Center: Release of the First 8490 Sequenced Strains for Exploring Actinobacteria Biosynthetic Diversity.</title>
        <authorList>
            <person name="Kalkreuter E."/>
            <person name="Kautsar S.A."/>
            <person name="Yang D."/>
            <person name="Bader C.D."/>
            <person name="Teijaro C.N."/>
            <person name="Fluegel L."/>
            <person name="Davis C.M."/>
            <person name="Simpson J.R."/>
            <person name="Lauterbach L."/>
            <person name="Steele A.D."/>
            <person name="Gui C."/>
            <person name="Meng S."/>
            <person name="Li G."/>
            <person name="Viehrig K."/>
            <person name="Ye F."/>
            <person name="Su P."/>
            <person name="Kiefer A.F."/>
            <person name="Nichols A."/>
            <person name="Cepeda A.J."/>
            <person name="Yan W."/>
            <person name="Fan B."/>
            <person name="Jiang Y."/>
            <person name="Adhikari A."/>
            <person name="Zheng C.-J."/>
            <person name="Schuster L."/>
            <person name="Cowan T.M."/>
            <person name="Smanski M.J."/>
            <person name="Chevrette M.G."/>
            <person name="De Carvalho L.P.S."/>
            <person name="Shen B."/>
        </authorList>
    </citation>
    <scope>NUCLEOTIDE SEQUENCE [LARGE SCALE GENOMIC DNA]</scope>
    <source>
        <strain evidence="3 4">NPDC021253</strain>
    </source>
</reference>
<protein>
    <submittedName>
        <fullName evidence="3">Uncharacterized protein</fullName>
    </submittedName>
</protein>
<dbReference type="EMBL" id="JBIRPU010000033">
    <property type="protein sequence ID" value="MFI0796730.1"/>
    <property type="molecule type" value="Genomic_DNA"/>
</dbReference>
<organism evidence="3 4">
    <name type="scientific">Micromonospora rubida</name>
    <dbReference type="NCBI Taxonomy" id="2697657"/>
    <lineage>
        <taxon>Bacteria</taxon>
        <taxon>Bacillati</taxon>
        <taxon>Actinomycetota</taxon>
        <taxon>Actinomycetes</taxon>
        <taxon>Micromonosporales</taxon>
        <taxon>Micromonosporaceae</taxon>
        <taxon>Micromonospora</taxon>
    </lineage>
</organism>
<evidence type="ECO:0000313" key="4">
    <source>
        <dbReference type="Proteomes" id="UP001611075"/>
    </source>
</evidence>
<feature type="transmembrane region" description="Helical" evidence="2">
    <location>
        <begin position="73"/>
        <end position="94"/>
    </location>
</feature>
<gene>
    <name evidence="3" type="ORF">ACH4OY_29195</name>
</gene>
<dbReference type="RefSeq" id="WP_396685121.1">
    <property type="nucleotide sequence ID" value="NZ_JBIRPU010000033.1"/>
</dbReference>
<evidence type="ECO:0000313" key="3">
    <source>
        <dbReference type="EMBL" id="MFI0796730.1"/>
    </source>
</evidence>
<keyword evidence="2" id="KW-0812">Transmembrane</keyword>
<keyword evidence="4" id="KW-1185">Reference proteome</keyword>
<accession>A0ABW7SSP0</accession>
<feature type="compositionally biased region" description="Basic and acidic residues" evidence="1">
    <location>
        <begin position="1"/>
        <end position="10"/>
    </location>
</feature>
<name>A0ABW7SSP0_9ACTN</name>
<comment type="caution">
    <text evidence="3">The sequence shown here is derived from an EMBL/GenBank/DDBJ whole genome shotgun (WGS) entry which is preliminary data.</text>
</comment>
<feature type="region of interest" description="Disordered" evidence="1">
    <location>
        <begin position="1"/>
        <end position="22"/>
    </location>
</feature>
<keyword evidence="2" id="KW-1133">Transmembrane helix</keyword>
<proteinExistence type="predicted"/>
<keyword evidence="2" id="KW-0472">Membrane</keyword>
<sequence length="246" mass="25913">MGMPDADGHGPAEGLPGLPPEWGRVVVPDDASALAEEAAQVRLELRPRARRNRRNRWRRLLGLAVPRDGRPPLGLPLLVLLVALLTTAAGLFAVTWPRTPRSGDDPTVVPYQTTTDLTGRVLPALELVDADDSIVSLRALLPALIILVDACPCPDRVAEAAELAPPGVTVVTVHGTRALRPTPVPAGATVRPLADPGGGLRAFLQVPPRPGSATALLVGRTGNPVRVVPDLRSADDYRADLARLGP</sequence>
<evidence type="ECO:0000256" key="1">
    <source>
        <dbReference type="SAM" id="MobiDB-lite"/>
    </source>
</evidence>
<evidence type="ECO:0000256" key="2">
    <source>
        <dbReference type="SAM" id="Phobius"/>
    </source>
</evidence>